<accession>A0A183EH50</accession>
<dbReference type="EMBL" id="UYRT01090125">
    <property type="protein sequence ID" value="VDN35717.1"/>
    <property type="molecule type" value="Genomic_DNA"/>
</dbReference>
<keyword evidence="1" id="KW-0812">Transmembrane</keyword>
<evidence type="ECO:0000313" key="3">
    <source>
        <dbReference type="Proteomes" id="UP000271098"/>
    </source>
</evidence>
<keyword evidence="1" id="KW-0472">Membrane</keyword>
<keyword evidence="3" id="KW-1185">Reference proteome</keyword>
<reference evidence="2 3" key="2">
    <citation type="submission" date="2018-11" db="EMBL/GenBank/DDBJ databases">
        <authorList>
            <consortium name="Pathogen Informatics"/>
        </authorList>
    </citation>
    <scope>NUCLEOTIDE SEQUENCE [LARGE SCALE GENOMIC DNA]</scope>
</reference>
<protein>
    <submittedName>
        <fullName evidence="4">Conserved domain protein</fullName>
    </submittedName>
</protein>
<evidence type="ECO:0000313" key="4">
    <source>
        <dbReference type="WBParaSite" id="GPUH_0002031601-mRNA-1"/>
    </source>
</evidence>
<name>A0A183EH50_9BILA</name>
<evidence type="ECO:0000256" key="1">
    <source>
        <dbReference type="SAM" id="Phobius"/>
    </source>
</evidence>
<dbReference type="AlphaFoldDB" id="A0A183EH50"/>
<dbReference type="Proteomes" id="UP000271098">
    <property type="component" value="Unassembled WGS sequence"/>
</dbReference>
<evidence type="ECO:0000313" key="2">
    <source>
        <dbReference type="EMBL" id="VDN35717.1"/>
    </source>
</evidence>
<gene>
    <name evidence="2" type="ORF">GPUH_LOCUS20289</name>
</gene>
<dbReference type="OrthoDB" id="10013439at2759"/>
<organism evidence="4">
    <name type="scientific">Gongylonema pulchrum</name>
    <dbReference type="NCBI Taxonomy" id="637853"/>
    <lineage>
        <taxon>Eukaryota</taxon>
        <taxon>Metazoa</taxon>
        <taxon>Ecdysozoa</taxon>
        <taxon>Nematoda</taxon>
        <taxon>Chromadorea</taxon>
        <taxon>Rhabditida</taxon>
        <taxon>Spirurina</taxon>
        <taxon>Spiruromorpha</taxon>
        <taxon>Spiruroidea</taxon>
        <taxon>Gongylonematidae</taxon>
        <taxon>Gongylonema</taxon>
    </lineage>
</organism>
<reference evidence="4" key="1">
    <citation type="submission" date="2016-06" db="UniProtKB">
        <authorList>
            <consortium name="WormBaseParasite"/>
        </authorList>
    </citation>
    <scope>IDENTIFICATION</scope>
</reference>
<dbReference type="PROSITE" id="PS51257">
    <property type="entry name" value="PROKAR_LIPOPROTEIN"/>
    <property type="match status" value="1"/>
</dbReference>
<proteinExistence type="predicted"/>
<feature type="transmembrane region" description="Helical" evidence="1">
    <location>
        <begin position="22"/>
        <end position="41"/>
    </location>
</feature>
<keyword evidence="1" id="KW-1133">Transmembrane helix</keyword>
<sequence length="43" mass="5053">MHRFDDEPLVADPYAEQDTNHMFIPFLVAFACFFPVLFCLCKL</sequence>
<dbReference type="WBParaSite" id="GPUH_0002031601-mRNA-1">
    <property type="protein sequence ID" value="GPUH_0002031601-mRNA-1"/>
    <property type="gene ID" value="GPUH_0002031601"/>
</dbReference>